<organism evidence="1 2">
    <name type="scientific">Scortum barcoo</name>
    <name type="common">barcoo grunter</name>
    <dbReference type="NCBI Taxonomy" id="214431"/>
    <lineage>
        <taxon>Eukaryota</taxon>
        <taxon>Metazoa</taxon>
        <taxon>Chordata</taxon>
        <taxon>Craniata</taxon>
        <taxon>Vertebrata</taxon>
        <taxon>Euteleostomi</taxon>
        <taxon>Actinopterygii</taxon>
        <taxon>Neopterygii</taxon>
        <taxon>Teleostei</taxon>
        <taxon>Neoteleostei</taxon>
        <taxon>Acanthomorphata</taxon>
        <taxon>Eupercaria</taxon>
        <taxon>Centrarchiformes</taxon>
        <taxon>Terapontoidei</taxon>
        <taxon>Terapontidae</taxon>
        <taxon>Scortum</taxon>
    </lineage>
</organism>
<reference evidence="1" key="1">
    <citation type="submission" date="2022-04" db="EMBL/GenBank/DDBJ databases">
        <title>Jade perch genome.</title>
        <authorList>
            <person name="Chao B."/>
        </authorList>
    </citation>
    <scope>NUCLEOTIDE SEQUENCE</scope>
    <source>
        <strain evidence="1">CB-2022</strain>
    </source>
</reference>
<dbReference type="EMBL" id="CM041540">
    <property type="protein sequence ID" value="KAI3366503.1"/>
    <property type="molecule type" value="Genomic_DNA"/>
</dbReference>
<gene>
    <name evidence="1" type="ORF">L3Q82_000475</name>
</gene>
<accession>A0ACB8WII1</accession>
<name>A0ACB8WII1_9TELE</name>
<proteinExistence type="predicted"/>
<dbReference type="Proteomes" id="UP000831701">
    <property type="component" value="Chromosome 10"/>
</dbReference>
<keyword evidence="2" id="KW-1185">Reference proteome</keyword>
<evidence type="ECO:0000313" key="2">
    <source>
        <dbReference type="Proteomes" id="UP000831701"/>
    </source>
</evidence>
<comment type="caution">
    <text evidence="1">The sequence shown here is derived from an EMBL/GenBank/DDBJ whole genome shotgun (WGS) entry which is preliminary data.</text>
</comment>
<evidence type="ECO:0000313" key="1">
    <source>
        <dbReference type="EMBL" id="KAI3366503.1"/>
    </source>
</evidence>
<sequence>MWGEEQEKAFQDLKQALCQEPVLQSPNFDLPFTVQTDASNQGIGGVLLQGEGEEKKPVAYISWKLFSRETRYSAVELECLAIKWAIDTFKYYLLGREFNLETDQKALQWLECMKDTNSQITRWFLSLQPYRFFINYRPGKQNTVADFLSRNMVGEPAGGEEKCEGAGKHPPH</sequence>
<protein>
    <submittedName>
        <fullName evidence="1">Uncharacterized protein</fullName>
    </submittedName>
</protein>